<evidence type="ECO:0000256" key="1">
    <source>
        <dbReference type="SAM" id="MobiDB-lite"/>
    </source>
</evidence>
<dbReference type="GeneID" id="25413001"/>
<accession>A0A074XPY4</accession>
<name>A0A074XPY4_9PEZI</name>
<dbReference type="AlphaFoldDB" id="A0A074XPY4"/>
<reference evidence="2 3" key="1">
    <citation type="journal article" date="2014" name="BMC Genomics">
        <title>Genome sequencing of four Aureobasidium pullulans varieties: biotechnological potential, stress tolerance, and description of new species.</title>
        <authorList>
            <person name="Gostin Ar C."/>
            <person name="Ohm R.A."/>
            <person name="Kogej T."/>
            <person name="Sonjak S."/>
            <person name="Turk M."/>
            <person name="Zajc J."/>
            <person name="Zalar P."/>
            <person name="Grube M."/>
            <person name="Sun H."/>
            <person name="Han J."/>
            <person name="Sharma A."/>
            <person name="Chiniquy J."/>
            <person name="Ngan C.Y."/>
            <person name="Lipzen A."/>
            <person name="Barry K."/>
            <person name="Grigoriev I.V."/>
            <person name="Gunde-Cimerman N."/>
        </authorList>
    </citation>
    <scope>NUCLEOTIDE SEQUENCE [LARGE SCALE GENOMIC DNA]</scope>
    <source>
        <strain evidence="2 3">CBS 147.97</strain>
    </source>
</reference>
<gene>
    <name evidence="2" type="ORF">M436DRAFT_60461</name>
</gene>
<dbReference type="RefSeq" id="XP_013431013.1">
    <property type="nucleotide sequence ID" value="XM_013575559.1"/>
</dbReference>
<feature type="region of interest" description="Disordered" evidence="1">
    <location>
        <begin position="204"/>
        <end position="262"/>
    </location>
</feature>
<evidence type="ECO:0000313" key="2">
    <source>
        <dbReference type="EMBL" id="KEQ76636.1"/>
    </source>
</evidence>
<keyword evidence="3" id="KW-1185">Reference proteome</keyword>
<dbReference type="EMBL" id="KL584703">
    <property type="protein sequence ID" value="KEQ76636.1"/>
    <property type="molecule type" value="Genomic_DNA"/>
</dbReference>
<dbReference type="HOGENOM" id="CLU_1061661_0_0_1"/>
<dbReference type="Proteomes" id="UP000027730">
    <property type="component" value="Unassembled WGS sequence"/>
</dbReference>
<proteinExistence type="predicted"/>
<sequence>MACCGMHFYTCIPSDDILLPPGYRAASGRRLLLGPGASTISCESCRQEPVNQELYGTNLRITGIANTEINQALQASIWAERWGLTLAEGPSRRTGGSICLPLQFASAIMTVLWSRSTGERLRTDWDAGVLENRSSNRLADAIGIRSSSPTVLVRAGAELGMDDQMEETWKNRSLGVTVADVRFRSAGCAKHCMLRSRARLEIRAQSGQRHGRAVHMGSSGSGGEDAAGRDTQTAGSATANVSDEKQRASWADARLIGSEQLP</sequence>
<feature type="compositionally biased region" description="Polar residues" evidence="1">
    <location>
        <begin position="230"/>
        <end position="241"/>
    </location>
</feature>
<protein>
    <submittedName>
        <fullName evidence="2">Uncharacterized protein</fullName>
    </submittedName>
</protein>
<evidence type="ECO:0000313" key="3">
    <source>
        <dbReference type="Proteomes" id="UP000027730"/>
    </source>
</evidence>
<organism evidence="2 3">
    <name type="scientific">Aureobasidium namibiae CBS 147.97</name>
    <dbReference type="NCBI Taxonomy" id="1043004"/>
    <lineage>
        <taxon>Eukaryota</taxon>
        <taxon>Fungi</taxon>
        <taxon>Dikarya</taxon>
        <taxon>Ascomycota</taxon>
        <taxon>Pezizomycotina</taxon>
        <taxon>Dothideomycetes</taxon>
        <taxon>Dothideomycetidae</taxon>
        <taxon>Dothideales</taxon>
        <taxon>Saccotheciaceae</taxon>
        <taxon>Aureobasidium</taxon>
    </lineage>
</organism>